<dbReference type="Proteomes" id="UP001642484">
    <property type="component" value="Unassembled WGS sequence"/>
</dbReference>
<accession>A0ABP0QHD9</accession>
<evidence type="ECO:0000313" key="1">
    <source>
        <dbReference type="EMBL" id="CAK9086441.1"/>
    </source>
</evidence>
<evidence type="ECO:0000313" key="2">
    <source>
        <dbReference type="Proteomes" id="UP001642484"/>
    </source>
</evidence>
<comment type="caution">
    <text evidence="1">The sequence shown here is derived from an EMBL/GenBank/DDBJ whole genome shotgun (WGS) entry which is preliminary data.</text>
</comment>
<organism evidence="1 2">
    <name type="scientific">Durusdinium trenchii</name>
    <dbReference type="NCBI Taxonomy" id="1381693"/>
    <lineage>
        <taxon>Eukaryota</taxon>
        <taxon>Sar</taxon>
        <taxon>Alveolata</taxon>
        <taxon>Dinophyceae</taxon>
        <taxon>Suessiales</taxon>
        <taxon>Symbiodiniaceae</taxon>
        <taxon>Durusdinium</taxon>
    </lineage>
</organism>
<dbReference type="EMBL" id="CAXAMN010024406">
    <property type="protein sequence ID" value="CAK9086441.1"/>
    <property type="molecule type" value="Genomic_DNA"/>
</dbReference>
<protein>
    <submittedName>
        <fullName evidence="1">Uncharacterized protein</fullName>
    </submittedName>
</protein>
<sequence>MAQWGTNFQERMHFNTANRGTGRDDLAPICRKQGQLLFVLASREKVFYLVYMKQGGLTYTDESMLLDIKDHFQQRLEERGISLDYLWLDVGVERQIRALLDPPTLPSAMLLQGMENIM</sequence>
<gene>
    <name evidence="1" type="ORF">CCMP2556_LOCUS41871</name>
</gene>
<proteinExistence type="predicted"/>
<reference evidence="1 2" key="1">
    <citation type="submission" date="2024-02" db="EMBL/GenBank/DDBJ databases">
        <authorList>
            <person name="Chen Y."/>
            <person name="Shah S."/>
            <person name="Dougan E. K."/>
            <person name="Thang M."/>
            <person name="Chan C."/>
        </authorList>
    </citation>
    <scope>NUCLEOTIDE SEQUENCE [LARGE SCALE GENOMIC DNA]</scope>
</reference>
<keyword evidence="2" id="KW-1185">Reference proteome</keyword>
<name>A0ABP0QHD9_9DINO</name>